<proteinExistence type="predicted"/>
<evidence type="ECO:0000313" key="1">
    <source>
        <dbReference type="Proteomes" id="UP000046395"/>
    </source>
</evidence>
<dbReference type="WBParaSite" id="TMUE_2000008815.1">
    <property type="protein sequence ID" value="TMUE_2000008815.1"/>
    <property type="gene ID" value="WBGene00291897"/>
</dbReference>
<evidence type="ECO:0000313" key="2">
    <source>
        <dbReference type="WBParaSite" id="TMUE_2000008815.1"/>
    </source>
</evidence>
<sequence length="82" mass="9005">MGKTQKVRCFCTAKRLLFVPPFLKEEPAEITQKEGNAIPVSIPKATVNAGCVNPMGTLEPGTVRLLIPSLANRQAFQRPDRL</sequence>
<protein>
    <submittedName>
        <fullName evidence="2">Uncharacterized protein</fullName>
    </submittedName>
</protein>
<organism evidence="1 2">
    <name type="scientific">Trichuris muris</name>
    <name type="common">Mouse whipworm</name>
    <dbReference type="NCBI Taxonomy" id="70415"/>
    <lineage>
        <taxon>Eukaryota</taxon>
        <taxon>Metazoa</taxon>
        <taxon>Ecdysozoa</taxon>
        <taxon>Nematoda</taxon>
        <taxon>Enoplea</taxon>
        <taxon>Dorylaimia</taxon>
        <taxon>Trichinellida</taxon>
        <taxon>Trichuridae</taxon>
        <taxon>Trichuris</taxon>
    </lineage>
</organism>
<name>A0A5S6QNL4_TRIMR</name>
<keyword evidence="1" id="KW-1185">Reference proteome</keyword>
<reference evidence="2" key="1">
    <citation type="submission" date="2019-12" db="UniProtKB">
        <authorList>
            <consortium name="WormBaseParasite"/>
        </authorList>
    </citation>
    <scope>IDENTIFICATION</scope>
</reference>
<dbReference type="Proteomes" id="UP000046395">
    <property type="component" value="Unassembled WGS sequence"/>
</dbReference>
<dbReference type="AlphaFoldDB" id="A0A5S6QNL4"/>
<accession>A0A5S6QNL4</accession>